<proteinExistence type="predicted"/>
<feature type="region of interest" description="Disordered" evidence="1">
    <location>
        <begin position="200"/>
        <end position="236"/>
    </location>
</feature>
<organism evidence="2 3">
    <name type="scientific">Streblomastix strix</name>
    <dbReference type="NCBI Taxonomy" id="222440"/>
    <lineage>
        <taxon>Eukaryota</taxon>
        <taxon>Metamonada</taxon>
        <taxon>Preaxostyla</taxon>
        <taxon>Oxymonadida</taxon>
        <taxon>Streblomastigidae</taxon>
        <taxon>Streblomastix</taxon>
    </lineage>
</organism>
<feature type="compositionally biased region" description="Polar residues" evidence="1">
    <location>
        <begin position="209"/>
        <end position="218"/>
    </location>
</feature>
<name>A0A5J4X7H5_9EUKA</name>
<protein>
    <submittedName>
        <fullName evidence="2">Uncharacterized protein</fullName>
    </submittedName>
</protein>
<feature type="compositionally biased region" description="Basic and acidic residues" evidence="1">
    <location>
        <begin position="219"/>
        <end position="236"/>
    </location>
</feature>
<dbReference type="AlphaFoldDB" id="A0A5J4X7H5"/>
<sequence>MFEQGQNIEANQITSSPDLSLNALISEVVKQFPFGGILLTDLAMVLMSAPESSISFLTEIQRNIQLSQSDQRTPIVQLCSNTSISLTSYFQVIFASHMQTLAQKKYMSLSLISLFSLPGEMFVPSEGSDNGSVGNIEIMKNIIVKSLEICAGLEQDVNNISEKNKKTRQENLLKKIVFSERNKLKLQTKMQNNTNTQMRFDTDKAPKFNNANDVQNFWKNEDGPPELKEEDFPINESKVDRDGDVIMDDEHEIDNQQQQGFDDDNEDDDEEDDAENDDELFKTQNDPKTVYEMYMKTLHGKNKDKNKDEIDEGYDQGKYDSDVCGDNDGNGFITLFDDDFDDDEDEDDQNVEYPPSVEELQNASILLQQQNNIISPHRIEIFDDIMYAGQLWTRFCQHPQLCALFEQASTQISPDASNAIRVILAEAQRRTQPTNQ</sequence>
<dbReference type="Proteomes" id="UP000324800">
    <property type="component" value="Unassembled WGS sequence"/>
</dbReference>
<evidence type="ECO:0000313" key="2">
    <source>
        <dbReference type="EMBL" id="KAA6403157.1"/>
    </source>
</evidence>
<feature type="region of interest" description="Disordered" evidence="1">
    <location>
        <begin position="254"/>
        <end position="288"/>
    </location>
</feature>
<accession>A0A5J4X7H5</accession>
<gene>
    <name evidence="2" type="ORF">EZS28_001311</name>
</gene>
<comment type="caution">
    <text evidence="2">The sequence shown here is derived from an EMBL/GenBank/DDBJ whole genome shotgun (WGS) entry which is preliminary data.</text>
</comment>
<reference evidence="2 3" key="1">
    <citation type="submission" date="2019-03" db="EMBL/GenBank/DDBJ databases">
        <title>Single cell metagenomics reveals metabolic interactions within the superorganism composed of flagellate Streblomastix strix and complex community of Bacteroidetes bacteria on its surface.</title>
        <authorList>
            <person name="Treitli S.C."/>
            <person name="Kolisko M."/>
            <person name="Husnik F."/>
            <person name="Keeling P."/>
            <person name="Hampl V."/>
        </authorList>
    </citation>
    <scope>NUCLEOTIDE SEQUENCE [LARGE SCALE GENOMIC DNA]</scope>
    <source>
        <strain evidence="2">ST1C</strain>
    </source>
</reference>
<feature type="compositionally biased region" description="Acidic residues" evidence="1">
    <location>
        <begin position="261"/>
        <end position="278"/>
    </location>
</feature>
<dbReference type="EMBL" id="SNRW01000132">
    <property type="protein sequence ID" value="KAA6403157.1"/>
    <property type="molecule type" value="Genomic_DNA"/>
</dbReference>
<evidence type="ECO:0000313" key="3">
    <source>
        <dbReference type="Proteomes" id="UP000324800"/>
    </source>
</evidence>
<evidence type="ECO:0000256" key="1">
    <source>
        <dbReference type="SAM" id="MobiDB-lite"/>
    </source>
</evidence>